<dbReference type="AlphaFoldDB" id="A0AAE2ZQC5"/>
<keyword evidence="3" id="KW-1185">Reference proteome</keyword>
<dbReference type="Pfam" id="PF13452">
    <property type="entry name" value="FAS1_DH_region"/>
    <property type="match status" value="1"/>
</dbReference>
<dbReference type="PANTHER" id="PTHR28152:SF1">
    <property type="entry name" value="HYDROXYACYL-THIOESTER DEHYDRATASE TYPE 2, MITOCHONDRIAL"/>
    <property type="match status" value="1"/>
</dbReference>
<reference evidence="2" key="1">
    <citation type="submission" date="2021-08" db="EMBL/GenBank/DDBJ databases">
        <title>Hoeflea bacterium WL0058 sp. nov., isolated from the sediment.</title>
        <authorList>
            <person name="Wang L."/>
            <person name="Zhang D."/>
        </authorList>
    </citation>
    <scope>NUCLEOTIDE SEQUENCE</scope>
    <source>
        <strain evidence="2">WL0058</strain>
    </source>
</reference>
<dbReference type="RefSeq" id="WP_220230812.1">
    <property type="nucleotide sequence ID" value="NZ_JAICBX010000005.1"/>
</dbReference>
<dbReference type="PANTHER" id="PTHR28152">
    <property type="entry name" value="HYDROXYACYL-THIOESTER DEHYDRATASE TYPE 2, MITOCHONDRIAL"/>
    <property type="match status" value="1"/>
</dbReference>
<dbReference type="SUPFAM" id="SSF54637">
    <property type="entry name" value="Thioesterase/thiol ester dehydrase-isomerase"/>
    <property type="match status" value="1"/>
</dbReference>
<dbReference type="Proteomes" id="UP001196509">
    <property type="component" value="Unassembled WGS sequence"/>
</dbReference>
<accession>A0AAE2ZQC5</accession>
<sequence length="293" mass="32078">MASEWPEDGFGDWIGHKTRSVETIRPDLARRFAVTVSDQDSQFRTGDPAPIGIHWCIDPPVFTSDRLGPDGHPKKGEFLPAIPLPLRMWAGGALTFFHDLRVGETVERTSTIESIDRKTGRSGELCFVNVRHDYATDRGAAISELQNIVYREPSHGAAAPSIPDLPAPDSLRHADPVLLFRYSALTFNGHRIHYDYPYATSVEGYADLVVHGPLQATLLMMLARERLGGLTSFHYRGVSALTCNQDFTLHAQKGADGLELSVADAKGVVTMTATARDNSAPGQRAASEFRPGI</sequence>
<dbReference type="InterPro" id="IPR029069">
    <property type="entry name" value="HotDog_dom_sf"/>
</dbReference>
<dbReference type="GO" id="GO:0019171">
    <property type="term" value="F:(3R)-hydroxyacyl-[acyl-carrier-protein] dehydratase activity"/>
    <property type="evidence" value="ECO:0007669"/>
    <property type="project" value="TreeGrafter"/>
</dbReference>
<gene>
    <name evidence="2" type="ORF">K1W69_23065</name>
</gene>
<comment type="caution">
    <text evidence="2">The sequence shown here is derived from an EMBL/GenBank/DDBJ whole genome shotgun (WGS) entry which is preliminary data.</text>
</comment>
<dbReference type="InterPro" id="IPR039569">
    <property type="entry name" value="FAS1-like_DH_region"/>
</dbReference>
<proteinExistence type="predicted"/>
<dbReference type="EMBL" id="JAICBX010000005">
    <property type="protein sequence ID" value="MBW8640094.1"/>
    <property type="molecule type" value="Genomic_DNA"/>
</dbReference>
<evidence type="ECO:0000313" key="2">
    <source>
        <dbReference type="EMBL" id="MBW8640094.1"/>
    </source>
</evidence>
<feature type="domain" description="FAS1-like dehydratase" evidence="1">
    <location>
        <begin position="13"/>
        <end position="143"/>
    </location>
</feature>
<organism evidence="2 3">
    <name type="scientific">Flavimaribacter sediminis</name>
    <dbReference type="NCBI Taxonomy" id="2865987"/>
    <lineage>
        <taxon>Bacteria</taxon>
        <taxon>Pseudomonadati</taxon>
        <taxon>Pseudomonadota</taxon>
        <taxon>Alphaproteobacteria</taxon>
        <taxon>Hyphomicrobiales</taxon>
        <taxon>Rhizobiaceae</taxon>
        <taxon>Flavimaribacter</taxon>
    </lineage>
</organism>
<dbReference type="InterPro" id="IPR052741">
    <property type="entry name" value="Mitochondrial_HTD2"/>
</dbReference>
<protein>
    <submittedName>
        <fullName evidence="2">MaoC family dehydratase N-terminal domain-containing protein</fullName>
    </submittedName>
</protein>
<evidence type="ECO:0000259" key="1">
    <source>
        <dbReference type="Pfam" id="PF13452"/>
    </source>
</evidence>
<dbReference type="Gene3D" id="3.10.129.10">
    <property type="entry name" value="Hotdog Thioesterase"/>
    <property type="match status" value="2"/>
</dbReference>
<name>A0AAE2ZQC5_9HYPH</name>
<evidence type="ECO:0000313" key="3">
    <source>
        <dbReference type="Proteomes" id="UP001196509"/>
    </source>
</evidence>